<keyword evidence="1 6" id="KW-0963">Cytoplasm</keyword>
<feature type="compositionally biased region" description="Basic residues" evidence="7">
    <location>
        <begin position="252"/>
        <end position="263"/>
    </location>
</feature>
<reference evidence="8 9" key="1">
    <citation type="journal article" date="2019" name="Int. J. Syst. Evol. Microbiol.">
        <title>The Global Catalogue of Microorganisms (GCM) 10K type strain sequencing project: providing services to taxonomists for standard genome sequencing and annotation.</title>
        <authorList>
            <consortium name="The Broad Institute Genomics Platform"/>
            <consortium name="The Broad Institute Genome Sequencing Center for Infectious Disease"/>
            <person name="Wu L."/>
            <person name="Ma J."/>
        </authorList>
    </citation>
    <scope>NUCLEOTIDE SEQUENCE [LARGE SCALE GENOMIC DNA]</scope>
    <source>
        <strain evidence="8 9">JCM 14942</strain>
    </source>
</reference>
<protein>
    <recommendedName>
        <fullName evidence="6">Ribosomal RNA small subunit methyltransferase G</fullName>
        <ecNumber evidence="6">2.1.1.-</ecNumber>
    </recommendedName>
    <alternativeName>
        <fullName evidence="6">16S rRNA 7-methylguanosine methyltransferase</fullName>
        <shortName evidence="6">16S rRNA m7G methyltransferase</shortName>
    </alternativeName>
</protein>
<comment type="similarity">
    <text evidence="6">Belongs to the methyltransferase superfamily. RNA methyltransferase RsmG family.</text>
</comment>
<dbReference type="InterPro" id="IPR003682">
    <property type="entry name" value="rRNA_ssu_MeTfrase_G"/>
</dbReference>
<feature type="binding site" evidence="6">
    <location>
        <position position="92"/>
    </location>
    <ligand>
        <name>S-adenosyl-L-methionine</name>
        <dbReference type="ChEBI" id="CHEBI:59789"/>
    </ligand>
</feature>
<dbReference type="NCBIfam" id="TIGR00138">
    <property type="entry name" value="rsmG_gidB"/>
    <property type="match status" value="1"/>
</dbReference>
<evidence type="ECO:0000256" key="7">
    <source>
        <dbReference type="SAM" id="MobiDB-lite"/>
    </source>
</evidence>
<proteinExistence type="inferred from homology"/>
<keyword evidence="5 6" id="KW-0949">S-adenosyl-L-methionine</keyword>
<dbReference type="EMBL" id="BAAAOR010000007">
    <property type="protein sequence ID" value="GAA1506261.1"/>
    <property type="molecule type" value="Genomic_DNA"/>
</dbReference>
<feature type="region of interest" description="Disordered" evidence="7">
    <location>
        <begin position="242"/>
        <end position="263"/>
    </location>
</feature>
<keyword evidence="4 6" id="KW-0808">Transferase</keyword>
<evidence type="ECO:0000313" key="8">
    <source>
        <dbReference type="EMBL" id="GAA1506261.1"/>
    </source>
</evidence>
<dbReference type="PANTHER" id="PTHR31760:SF0">
    <property type="entry name" value="S-ADENOSYL-L-METHIONINE-DEPENDENT METHYLTRANSFERASES SUPERFAMILY PROTEIN"/>
    <property type="match status" value="1"/>
</dbReference>
<keyword evidence="9" id="KW-1185">Reference proteome</keyword>
<sequence>MKHDDSAPPVSPGPPDREGPGVLSAPPAVLAEVFPADRIDLVLAYAELLATDGVVRGLIGPRETPRLWERHLINCGLLAAALPADATVADVGSGAGLPGLVLAIARPDVRVTLIEPLLRRTTFLEEAVARLRLDNVTVVRGRADAVHGLASYDVVTARAVTALDQLATWCMPLVAPTGALLAMKGSSAAEEVAAAEETCRRLGCAPAVIEELGTELAAEGAVEPIRIVRLSWADPTRVSLPLRGQRVPRGSRGGKPRRKRRKS</sequence>
<evidence type="ECO:0000256" key="5">
    <source>
        <dbReference type="ARBA" id="ARBA00022691"/>
    </source>
</evidence>
<name>A0ABN1ZWL0_9ACTN</name>
<feature type="binding site" evidence="6">
    <location>
        <position position="158"/>
    </location>
    <ligand>
        <name>S-adenosyl-L-methionine</name>
        <dbReference type="ChEBI" id="CHEBI:59789"/>
    </ligand>
</feature>
<dbReference type="SUPFAM" id="SSF53335">
    <property type="entry name" value="S-adenosyl-L-methionine-dependent methyltransferases"/>
    <property type="match status" value="1"/>
</dbReference>
<accession>A0ABN1ZWL0</accession>
<evidence type="ECO:0000256" key="4">
    <source>
        <dbReference type="ARBA" id="ARBA00022679"/>
    </source>
</evidence>
<feature type="binding site" evidence="6">
    <location>
        <position position="97"/>
    </location>
    <ligand>
        <name>S-adenosyl-L-methionine</name>
        <dbReference type="ChEBI" id="CHEBI:59789"/>
    </ligand>
</feature>
<organism evidence="8 9">
    <name type="scientific">Nocardioides humi</name>
    <dbReference type="NCBI Taxonomy" id="449461"/>
    <lineage>
        <taxon>Bacteria</taxon>
        <taxon>Bacillati</taxon>
        <taxon>Actinomycetota</taxon>
        <taxon>Actinomycetes</taxon>
        <taxon>Propionibacteriales</taxon>
        <taxon>Nocardioidaceae</taxon>
        <taxon>Nocardioides</taxon>
    </lineage>
</organism>
<keyword evidence="3 6" id="KW-0489">Methyltransferase</keyword>
<evidence type="ECO:0000256" key="1">
    <source>
        <dbReference type="ARBA" id="ARBA00022490"/>
    </source>
</evidence>
<dbReference type="Pfam" id="PF02527">
    <property type="entry name" value="GidB"/>
    <property type="match status" value="1"/>
</dbReference>
<gene>
    <name evidence="6 8" type="primary">rsmG</name>
    <name evidence="8" type="ORF">GCM10009788_07600</name>
</gene>
<comment type="function">
    <text evidence="6">Specifically methylates the N7 position of a guanine in 16S rRNA.</text>
</comment>
<dbReference type="CDD" id="cd02440">
    <property type="entry name" value="AdoMet_MTases"/>
    <property type="match status" value="1"/>
</dbReference>
<dbReference type="Gene3D" id="3.40.50.150">
    <property type="entry name" value="Vaccinia Virus protein VP39"/>
    <property type="match status" value="1"/>
</dbReference>
<comment type="subcellular location">
    <subcellularLocation>
        <location evidence="6">Cytoplasm</location>
    </subcellularLocation>
</comment>
<dbReference type="InterPro" id="IPR029063">
    <property type="entry name" value="SAM-dependent_MTases_sf"/>
</dbReference>
<comment type="caution">
    <text evidence="6">Lacks conserved residue(s) required for the propagation of feature annotation.</text>
</comment>
<evidence type="ECO:0000313" key="9">
    <source>
        <dbReference type="Proteomes" id="UP001500842"/>
    </source>
</evidence>
<evidence type="ECO:0000256" key="6">
    <source>
        <dbReference type="HAMAP-Rule" id="MF_00074"/>
    </source>
</evidence>
<evidence type="ECO:0000256" key="3">
    <source>
        <dbReference type="ARBA" id="ARBA00022603"/>
    </source>
</evidence>
<dbReference type="HAMAP" id="MF_00074">
    <property type="entry name" value="16SrRNA_methyltr_G"/>
    <property type="match status" value="1"/>
</dbReference>
<dbReference type="EC" id="2.1.1.-" evidence="6"/>
<feature type="region of interest" description="Disordered" evidence="7">
    <location>
        <begin position="1"/>
        <end position="22"/>
    </location>
</feature>
<dbReference type="PANTHER" id="PTHR31760">
    <property type="entry name" value="S-ADENOSYL-L-METHIONINE-DEPENDENT METHYLTRANSFERASES SUPERFAMILY PROTEIN"/>
    <property type="match status" value="1"/>
</dbReference>
<comment type="caution">
    <text evidence="8">The sequence shown here is derived from an EMBL/GenBank/DDBJ whole genome shotgun (WGS) entry which is preliminary data.</text>
</comment>
<dbReference type="Proteomes" id="UP001500842">
    <property type="component" value="Unassembled WGS sequence"/>
</dbReference>
<evidence type="ECO:0000256" key="2">
    <source>
        <dbReference type="ARBA" id="ARBA00022552"/>
    </source>
</evidence>
<keyword evidence="2 6" id="KW-0698">rRNA processing</keyword>